<feature type="region of interest" description="Disordered" evidence="1">
    <location>
        <begin position="23"/>
        <end position="106"/>
    </location>
</feature>
<reference evidence="2 3" key="1">
    <citation type="submission" date="2019-06" db="EMBL/GenBank/DDBJ databases">
        <title>Sequencing the genomes of 1000 actinobacteria strains.</title>
        <authorList>
            <person name="Klenk H.-P."/>
        </authorList>
    </citation>
    <scope>NUCLEOTIDE SEQUENCE [LARGE SCALE GENOMIC DNA]</scope>
    <source>
        <strain evidence="2 3">DSM 12335</strain>
    </source>
</reference>
<protein>
    <submittedName>
        <fullName evidence="2">Uncharacterized protein</fullName>
    </submittedName>
</protein>
<evidence type="ECO:0000313" key="2">
    <source>
        <dbReference type="EMBL" id="TQL49156.1"/>
    </source>
</evidence>
<name>A0A542YM44_9MICO</name>
<dbReference type="PROSITE" id="PS51257">
    <property type="entry name" value="PROKAR_LIPOPROTEIN"/>
    <property type="match status" value="1"/>
</dbReference>
<organism evidence="2 3">
    <name type="scientific">Ornithinicoccus hortensis</name>
    <dbReference type="NCBI Taxonomy" id="82346"/>
    <lineage>
        <taxon>Bacteria</taxon>
        <taxon>Bacillati</taxon>
        <taxon>Actinomycetota</taxon>
        <taxon>Actinomycetes</taxon>
        <taxon>Micrococcales</taxon>
        <taxon>Intrasporangiaceae</taxon>
        <taxon>Ornithinicoccus</taxon>
    </lineage>
</organism>
<evidence type="ECO:0000313" key="3">
    <source>
        <dbReference type="Proteomes" id="UP000319516"/>
    </source>
</evidence>
<dbReference type="EMBL" id="VFOP01000001">
    <property type="protein sequence ID" value="TQL49156.1"/>
    <property type="molecule type" value="Genomic_DNA"/>
</dbReference>
<gene>
    <name evidence="2" type="ORF">FB467_0221</name>
</gene>
<evidence type="ECO:0000256" key="1">
    <source>
        <dbReference type="SAM" id="MobiDB-lite"/>
    </source>
</evidence>
<comment type="caution">
    <text evidence="2">The sequence shown here is derived from an EMBL/GenBank/DDBJ whole genome shotgun (WGS) entry which is preliminary data.</text>
</comment>
<feature type="compositionally biased region" description="Polar residues" evidence="1">
    <location>
        <begin position="30"/>
        <end position="39"/>
    </location>
</feature>
<keyword evidence="3" id="KW-1185">Reference proteome</keyword>
<dbReference type="AlphaFoldDB" id="A0A542YM44"/>
<feature type="compositionally biased region" description="Acidic residues" evidence="1">
    <location>
        <begin position="57"/>
        <end position="89"/>
    </location>
</feature>
<dbReference type="Proteomes" id="UP000319516">
    <property type="component" value="Unassembled WGS sequence"/>
</dbReference>
<proteinExistence type="predicted"/>
<accession>A0A542YM44</accession>
<dbReference type="RefSeq" id="WP_141783448.1">
    <property type="nucleotide sequence ID" value="NZ_BAAAIK010000008.1"/>
</dbReference>
<sequence length="255" mass="25333">MRGIGTILTAGTLGVLLLAGCSGEDDPAEGTTTDQAQTTEGASAEAEDDAASGVDTADGDTATEDIATEDTATDDTATDDTATETEVADGDGGGSDETGAAPDPDAAPEEVLEQAGLLDGQQVVVGPGGVDDPTVQAAICDYVVGTQDEVAAITGVSDDLTPLDGNGYTQRGGNGGGIQCVYDVDGADGFGIVLWSKEIPNVEDGDETQLLASGPVGEHWGTVAYAPTFAGEVMDEAAAAAWLEDAATRWGGASA</sequence>